<proteinExistence type="predicted"/>
<reference evidence="1 2" key="1">
    <citation type="submission" date="2021-06" db="EMBL/GenBank/DDBJ databases">
        <authorList>
            <person name="Kallberg Y."/>
            <person name="Tangrot J."/>
            <person name="Rosling A."/>
        </authorList>
    </citation>
    <scope>NUCLEOTIDE SEQUENCE [LARGE SCALE GENOMIC DNA]</scope>
    <source>
        <strain evidence="1 2">120-4 pot B 10/14</strain>
    </source>
</reference>
<name>A0ABN7WK72_GIGMA</name>
<protein>
    <submittedName>
        <fullName evidence="1">39565_t:CDS:1</fullName>
    </submittedName>
</protein>
<dbReference type="Proteomes" id="UP000789901">
    <property type="component" value="Unassembled WGS sequence"/>
</dbReference>
<evidence type="ECO:0000313" key="1">
    <source>
        <dbReference type="EMBL" id="CAG8833994.1"/>
    </source>
</evidence>
<feature type="non-terminal residue" evidence="1">
    <location>
        <position position="82"/>
    </location>
</feature>
<sequence>MSNPLPKELNDLIDKIIRCTNRTQASRLQDEYENQSLTNKYSYSESSFNNKVNILKINNLYPLNDETELQETDESDNAKFQE</sequence>
<gene>
    <name evidence="1" type="ORF">GMARGA_LOCUS31827</name>
</gene>
<dbReference type="EMBL" id="CAJVQB010048453">
    <property type="protein sequence ID" value="CAG8833994.1"/>
    <property type="molecule type" value="Genomic_DNA"/>
</dbReference>
<comment type="caution">
    <text evidence="1">The sequence shown here is derived from an EMBL/GenBank/DDBJ whole genome shotgun (WGS) entry which is preliminary data.</text>
</comment>
<accession>A0ABN7WK72</accession>
<organism evidence="1 2">
    <name type="scientific">Gigaspora margarita</name>
    <dbReference type="NCBI Taxonomy" id="4874"/>
    <lineage>
        <taxon>Eukaryota</taxon>
        <taxon>Fungi</taxon>
        <taxon>Fungi incertae sedis</taxon>
        <taxon>Mucoromycota</taxon>
        <taxon>Glomeromycotina</taxon>
        <taxon>Glomeromycetes</taxon>
        <taxon>Diversisporales</taxon>
        <taxon>Gigasporaceae</taxon>
        <taxon>Gigaspora</taxon>
    </lineage>
</organism>
<evidence type="ECO:0000313" key="2">
    <source>
        <dbReference type="Proteomes" id="UP000789901"/>
    </source>
</evidence>
<keyword evidence="2" id="KW-1185">Reference proteome</keyword>